<evidence type="ECO:0000256" key="1">
    <source>
        <dbReference type="ARBA" id="ARBA00010086"/>
    </source>
</evidence>
<evidence type="ECO:0000313" key="7">
    <source>
        <dbReference type="EMBL" id="KAA6412302.1"/>
    </source>
</evidence>
<feature type="region of interest" description="Disordered" evidence="6">
    <location>
        <begin position="324"/>
        <end position="351"/>
    </location>
</feature>
<feature type="compositionally biased region" description="Basic and acidic residues" evidence="6">
    <location>
        <begin position="333"/>
        <end position="344"/>
    </location>
</feature>
<dbReference type="SUPFAM" id="SSF53335">
    <property type="entry name" value="S-adenosyl-L-methionine-dependent methyltransferases"/>
    <property type="match status" value="1"/>
</dbReference>
<dbReference type="GO" id="GO:0032259">
    <property type="term" value="P:methylation"/>
    <property type="evidence" value="ECO:0007669"/>
    <property type="project" value="UniProtKB-KW"/>
</dbReference>
<evidence type="ECO:0000313" key="8">
    <source>
        <dbReference type="Proteomes" id="UP000324767"/>
    </source>
</evidence>
<comment type="similarity">
    <text evidence="1">Belongs to the carnosine N-methyltransferase family.</text>
</comment>
<keyword evidence="3 7" id="KW-0489">Methyltransferase</keyword>
<dbReference type="Pfam" id="PF07942">
    <property type="entry name" value="CARME"/>
    <property type="match status" value="1"/>
</dbReference>
<dbReference type="Gene3D" id="3.40.50.150">
    <property type="entry name" value="Vaccinia Virus protein VP39"/>
    <property type="match status" value="1"/>
</dbReference>
<gene>
    <name evidence="7" type="ORF">FRX48_04454</name>
</gene>
<dbReference type="PANTHER" id="PTHR12303:SF6">
    <property type="entry name" value="CARNOSINE N-METHYLTRANSFERASE"/>
    <property type="match status" value="1"/>
</dbReference>
<evidence type="ECO:0000256" key="6">
    <source>
        <dbReference type="SAM" id="MobiDB-lite"/>
    </source>
</evidence>
<sequence length="408" mass="46034">MAEEWNGGFDPIRDDPEERRVLFAALDSFRQYRRAAHYNITHRRRQNFYALPTPHWQLLAGPPFNLLSTLDQVDDAIDANATIASEILTTGLHAFGLEDKGSDPAMEWRDTATASDMGKARSTIRQFYRDWSAEGRVERQACYVPVLQDLSESFAHVRDKGLVKVLVPGAGLGRLVFEICTAGYQVEGNEISYHQLLASSWMLNHTQRREQFDLYPFALTFSNHISRADQLKVVKVPDVHPSTELEKASIGMQTHAFERMSMTAADFLTLYVNAEHEGIYDAITTVFFLDTAPNVIRYVEAIRNCLKQGGVWINLGPLLWHFEERGPPSGDGENDRGRSGHTDKQAVGIGEAGSVELTDEEVVALVQQMGFRMEKHELGSEGSGYIHDPRSMLRNMYTPSHWTARKMS</sequence>
<organism evidence="7 8">
    <name type="scientific">Lasallia pustulata</name>
    <dbReference type="NCBI Taxonomy" id="136370"/>
    <lineage>
        <taxon>Eukaryota</taxon>
        <taxon>Fungi</taxon>
        <taxon>Dikarya</taxon>
        <taxon>Ascomycota</taxon>
        <taxon>Pezizomycotina</taxon>
        <taxon>Lecanoromycetes</taxon>
        <taxon>OSLEUM clade</taxon>
        <taxon>Umbilicariomycetidae</taxon>
        <taxon>Umbilicariales</taxon>
        <taxon>Umbilicariaceae</taxon>
        <taxon>Lasallia</taxon>
    </lineage>
</organism>
<comment type="caution">
    <text evidence="7">The sequence shown here is derived from an EMBL/GenBank/DDBJ whole genome shotgun (WGS) entry which is preliminary data.</text>
</comment>
<evidence type="ECO:0000256" key="5">
    <source>
        <dbReference type="ARBA" id="ARBA00022691"/>
    </source>
</evidence>
<proteinExistence type="inferred from homology"/>
<name>A0A5M8PTG5_9LECA</name>
<keyword evidence="5" id="KW-0949">S-adenosyl-L-methionine</keyword>
<protein>
    <recommendedName>
        <fullName evidence="2">carnosine N-methyltransferase</fullName>
        <ecNumber evidence="2">2.1.1.22</ecNumber>
    </recommendedName>
</protein>
<dbReference type="InterPro" id="IPR012901">
    <property type="entry name" value="CARME"/>
</dbReference>
<accession>A0A5M8PTG5</accession>
<evidence type="ECO:0000256" key="3">
    <source>
        <dbReference type="ARBA" id="ARBA00022603"/>
    </source>
</evidence>
<dbReference type="EC" id="2.1.1.22" evidence="2"/>
<evidence type="ECO:0000256" key="4">
    <source>
        <dbReference type="ARBA" id="ARBA00022679"/>
    </source>
</evidence>
<keyword evidence="4 7" id="KW-0808">Transferase</keyword>
<dbReference type="EMBL" id="VXIT01000006">
    <property type="protein sequence ID" value="KAA6412302.1"/>
    <property type="molecule type" value="Genomic_DNA"/>
</dbReference>
<dbReference type="GO" id="GO:0030735">
    <property type="term" value="F:carnosine N-methyltransferase activity"/>
    <property type="evidence" value="ECO:0007669"/>
    <property type="project" value="UniProtKB-EC"/>
</dbReference>
<dbReference type="Proteomes" id="UP000324767">
    <property type="component" value="Unassembled WGS sequence"/>
</dbReference>
<dbReference type="OrthoDB" id="978at2759"/>
<reference evidence="7 8" key="1">
    <citation type="submission" date="2019-09" db="EMBL/GenBank/DDBJ databases">
        <title>The hologenome of the rock-dwelling lichen Lasallia pustulata.</title>
        <authorList>
            <person name="Greshake Tzovaras B."/>
            <person name="Segers F."/>
            <person name="Bicker A."/>
            <person name="Dal Grande F."/>
            <person name="Otte J."/>
            <person name="Hankeln T."/>
            <person name="Schmitt I."/>
            <person name="Ebersberger I."/>
        </authorList>
    </citation>
    <scope>NUCLEOTIDE SEQUENCE [LARGE SCALE GENOMIC DNA]</scope>
    <source>
        <strain evidence="7">A1-1</strain>
    </source>
</reference>
<dbReference type="PANTHER" id="PTHR12303">
    <property type="entry name" value="CARNOSINE N-METHYLTRANSFERASE"/>
    <property type="match status" value="1"/>
</dbReference>
<evidence type="ECO:0000256" key="2">
    <source>
        <dbReference type="ARBA" id="ARBA00012003"/>
    </source>
</evidence>
<dbReference type="AlphaFoldDB" id="A0A5M8PTG5"/>
<dbReference type="SMART" id="SM01296">
    <property type="entry name" value="N2227"/>
    <property type="match status" value="1"/>
</dbReference>
<dbReference type="InterPro" id="IPR029063">
    <property type="entry name" value="SAM-dependent_MTases_sf"/>
</dbReference>